<dbReference type="EMBL" id="CCXS01000001">
    <property type="protein sequence ID" value="CEG23821.1"/>
    <property type="molecule type" value="Genomic_DNA"/>
</dbReference>
<dbReference type="PANTHER" id="PTHR41260:SF1">
    <property type="entry name" value="PROTEIN ECSC"/>
    <property type="match status" value="1"/>
</dbReference>
<evidence type="ECO:0000313" key="1">
    <source>
        <dbReference type="EMBL" id="CEG23821.1"/>
    </source>
</evidence>
<dbReference type="InterPro" id="IPR024787">
    <property type="entry name" value="EcsC"/>
</dbReference>
<evidence type="ECO:0000313" key="2">
    <source>
        <dbReference type="Proteomes" id="UP000043699"/>
    </source>
</evidence>
<dbReference type="RefSeq" id="WP_110925651.1">
    <property type="nucleotide sequence ID" value="NZ_CCXS01000001.1"/>
</dbReference>
<proteinExistence type="predicted"/>
<keyword evidence="2" id="KW-1185">Reference proteome</keyword>
<protein>
    <submittedName>
        <fullName evidence="1">EcsC protein family protein</fullName>
    </submittedName>
</protein>
<dbReference type="Proteomes" id="UP000043699">
    <property type="component" value="Unassembled WGS sequence"/>
</dbReference>
<accession>A0A098ER98</accession>
<dbReference type="STRING" id="1499687.BN1080_02828"/>
<organism evidence="1 2">
    <name type="scientific">Planococcus massiliensis</name>
    <dbReference type="NCBI Taxonomy" id="1499687"/>
    <lineage>
        <taxon>Bacteria</taxon>
        <taxon>Bacillati</taxon>
        <taxon>Bacillota</taxon>
        <taxon>Bacilli</taxon>
        <taxon>Bacillales</taxon>
        <taxon>Caryophanaceae</taxon>
        <taxon>Planococcus</taxon>
    </lineage>
</organism>
<dbReference type="OrthoDB" id="1425703at2"/>
<name>A0A098ER98_9BACL</name>
<sequence length="207" mass="21824">MAANEVSVSKIEKILDWAYEKSLDGIPGTDSAYEMAENFLSKHDTADQAIDSLIRWQNTKAATSGFLTGLGGIVVLPVTLPANIASVMYVQVRMIAAIAHMKGYDLKDDQVKTFVFVCLTGKSASDILKKAGIQAGNAFAKQAVLRIPGEVIKAINKKVGFRLVTKFGQKGVVNLGKAIPVAGGIIGGTVDGIGTGIIGKTAKKVFV</sequence>
<dbReference type="PANTHER" id="PTHR41260">
    <property type="entry name" value="PROTEIN ECSC"/>
    <property type="match status" value="1"/>
</dbReference>
<dbReference type="AlphaFoldDB" id="A0A098ER98"/>
<dbReference type="Pfam" id="PF12787">
    <property type="entry name" value="EcsC"/>
    <property type="match status" value="1"/>
</dbReference>
<reference evidence="1 2" key="1">
    <citation type="submission" date="2014-09" db="EMBL/GenBank/DDBJ databases">
        <authorList>
            <person name="Urmite Genomes Urmite Genomes"/>
        </authorList>
    </citation>
    <scope>NUCLEOTIDE SEQUENCE [LARGE SCALE GENOMIC DNA]</scope>
    <source>
        <strain evidence="1 2">ES2</strain>
    </source>
</reference>
<gene>
    <name evidence="1" type="ORF">BN1080_02828</name>
</gene>